<evidence type="ECO:0000313" key="6">
    <source>
        <dbReference type="EMBL" id="ADW17301.1"/>
    </source>
</evidence>
<dbReference type="PANTHER" id="PTHR43343">
    <property type="entry name" value="PEPTIDASE S12"/>
    <property type="match status" value="1"/>
</dbReference>
<keyword evidence="3" id="KW-0378">Hydrolase</keyword>
<organism evidence="6 7">
    <name type="scientific">Desulfobulbus propionicus (strain ATCC 33891 / DSM 2032 / VKM B-1956 / 1pr3)</name>
    <dbReference type="NCBI Taxonomy" id="577650"/>
    <lineage>
        <taxon>Bacteria</taxon>
        <taxon>Pseudomonadati</taxon>
        <taxon>Thermodesulfobacteriota</taxon>
        <taxon>Desulfobulbia</taxon>
        <taxon>Desulfobulbales</taxon>
        <taxon>Desulfobulbaceae</taxon>
        <taxon>Desulfobulbus</taxon>
    </lineage>
</organism>
<evidence type="ECO:0000256" key="3">
    <source>
        <dbReference type="ARBA" id="ARBA00022801"/>
    </source>
</evidence>
<dbReference type="AlphaFoldDB" id="A0A7U3YKY5"/>
<proteinExistence type="inferred from homology"/>
<accession>A0A7U3YKY5</accession>
<keyword evidence="5" id="KW-1133">Transmembrane helix</keyword>
<name>A0A7U3YKY5_DESPD</name>
<keyword evidence="5" id="KW-0812">Transmembrane</keyword>
<reference evidence="6 7" key="1">
    <citation type="journal article" date="2011" name="Stand. Genomic Sci.">
        <title>Complete genome sequence of Desulfobulbus propionicus type strain (1pr3).</title>
        <authorList>
            <person name="Pagani I."/>
            <person name="Lapidus A."/>
            <person name="Nolan M."/>
            <person name="Lucas S."/>
            <person name="Hammon N."/>
            <person name="Deshpande S."/>
            <person name="Cheng J.F."/>
            <person name="Chertkov O."/>
            <person name="Davenport K."/>
            <person name="Tapia R."/>
            <person name="Han C."/>
            <person name="Goodwin L."/>
            <person name="Pitluck S."/>
            <person name="Liolios K."/>
            <person name="Mavromatis K."/>
            <person name="Ivanova N."/>
            <person name="Mikhailova N."/>
            <person name="Pati A."/>
            <person name="Chen A."/>
            <person name="Palaniappan K."/>
            <person name="Land M."/>
            <person name="Hauser L."/>
            <person name="Chang Y.J."/>
            <person name="Jeffries C.D."/>
            <person name="Detter J.C."/>
            <person name="Brambilla E."/>
            <person name="Kannan K.P."/>
            <person name="Djao O.D."/>
            <person name="Rohde M."/>
            <person name="Pukall R."/>
            <person name="Spring S."/>
            <person name="Goker M."/>
            <person name="Sikorski J."/>
            <person name="Woyke T."/>
            <person name="Bristow J."/>
            <person name="Eisen J.A."/>
            <person name="Markowitz V."/>
            <person name="Hugenholtz P."/>
            <person name="Kyrpides N.C."/>
            <person name="Klenk H.P."/>
        </authorList>
    </citation>
    <scope>NUCLEOTIDE SEQUENCE [LARGE SCALE GENOMIC DNA]</scope>
    <source>
        <strain evidence="7">ATCC 33891 / DSM 2032 / 1pr3</strain>
    </source>
</reference>
<dbReference type="RefSeq" id="WP_015723844.1">
    <property type="nucleotide sequence ID" value="NC_014972.1"/>
</dbReference>
<keyword evidence="7" id="KW-1185">Reference proteome</keyword>
<evidence type="ECO:0000313" key="7">
    <source>
        <dbReference type="Proteomes" id="UP000006365"/>
    </source>
</evidence>
<evidence type="ECO:0000256" key="5">
    <source>
        <dbReference type="SAM" id="Phobius"/>
    </source>
</evidence>
<gene>
    <name evidence="6" type="ordered locus">Despr_1129</name>
</gene>
<dbReference type="Gene3D" id="2.40.10.10">
    <property type="entry name" value="Trypsin-like serine proteases"/>
    <property type="match status" value="1"/>
</dbReference>
<evidence type="ECO:0000256" key="2">
    <source>
        <dbReference type="ARBA" id="ARBA00022670"/>
    </source>
</evidence>
<feature type="region of interest" description="Disordered" evidence="4">
    <location>
        <begin position="87"/>
        <end position="127"/>
    </location>
</feature>
<sequence>MAITEQTIRCPKCGHEQTNPLECEACGLLFRKYEQAQERAKERETLTAAPTEPPTRRSGPLARVGVALLLVAVTAALTSFLVAGKGSNTPAPPAPPVSLPTADHVPASPSSQPENEQLPESPPSAAAPVMAVSPIEPAQRGTVAIETPWGKGSGFFLTSTSIVTNKHVVEPDRQQLEEIRRTIRTGRQLIDLEQQSISELRNRLRRMEEGPTRRQLVIILAEKERQLALALPPQEEAEARLREMEKPRSASAIKIFLADGSEYTANSFQVSAKRDLALLSIYTAKAVVLTPAANNQPLRQGDKVFTIGNPVGLRNTVTAGIFSGYRQHKESGEIMLQTDAPINPGNSGGPLIDEQGRVHGVNTLIIQNTQGIGFAIPIQAVFEEFSLTPP</sequence>
<dbReference type="Proteomes" id="UP000006365">
    <property type="component" value="Chromosome"/>
</dbReference>
<dbReference type="Gene3D" id="2.40.10.120">
    <property type="match status" value="1"/>
</dbReference>
<dbReference type="PANTHER" id="PTHR43343:SF3">
    <property type="entry name" value="PROTEASE DO-LIKE 8, CHLOROPLASTIC"/>
    <property type="match status" value="1"/>
</dbReference>
<dbReference type="GO" id="GO:0006508">
    <property type="term" value="P:proteolysis"/>
    <property type="evidence" value="ECO:0007669"/>
    <property type="project" value="UniProtKB-KW"/>
</dbReference>
<dbReference type="SUPFAM" id="SSF50494">
    <property type="entry name" value="Trypsin-like serine proteases"/>
    <property type="match status" value="1"/>
</dbReference>
<comment type="similarity">
    <text evidence="1">Belongs to the peptidase S1C family.</text>
</comment>
<dbReference type="KEGG" id="dpr:Despr_1129"/>
<keyword evidence="2" id="KW-0645">Protease</keyword>
<keyword evidence="5" id="KW-0472">Membrane</keyword>
<evidence type="ECO:0000256" key="4">
    <source>
        <dbReference type="SAM" id="MobiDB-lite"/>
    </source>
</evidence>
<dbReference type="InterPro" id="IPR043504">
    <property type="entry name" value="Peptidase_S1_PA_chymotrypsin"/>
</dbReference>
<evidence type="ECO:0000256" key="1">
    <source>
        <dbReference type="ARBA" id="ARBA00010541"/>
    </source>
</evidence>
<dbReference type="GO" id="GO:0008233">
    <property type="term" value="F:peptidase activity"/>
    <property type="evidence" value="ECO:0007669"/>
    <property type="project" value="UniProtKB-KW"/>
</dbReference>
<protein>
    <submittedName>
        <fullName evidence="6">Peptidase S1 and S6 chymotrypsin/Hap</fullName>
    </submittedName>
</protein>
<dbReference type="Pfam" id="PF13365">
    <property type="entry name" value="Trypsin_2"/>
    <property type="match status" value="1"/>
</dbReference>
<dbReference type="InterPro" id="IPR051201">
    <property type="entry name" value="Chloro_Bact_Ser_Proteases"/>
</dbReference>
<dbReference type="InterPro" id="IPR009003">
    <property type="entry name" value="Peptidase_S1_PA"/>
</dbReference>
<feature type="transmembrane region" description="Helical" evidence="5">
    <location>
        <begin position="64"/>
        <end position="83"/>
    </location>
</feature>
<dbReference type="EMBL" id="CP002364">
    <property type="protein sequence ID" value="ADW17301.1"/>
    <property type="molecule type" value="Genomic_DNA"/>
</dbReference>